<dbReference type="HOGENOM" id="CLU_003827_19_3_9"/>
<dbReference type="eggNOG" id="COG4097">
    <property type="taxonomic scope" value="Bacteria"/>
</dbReference>
<dbReference type="GO" id="GO:0005886">
    <property type="term" value="C:plasma membrane"/>
    <property type="evidence" value="ECO:0007669"/>
    <property type="project" value="TreeGrafter"/>
</dbReference>
<evidence type="ECO:0000313" key="5">
    <source>
        <dbReference type="Proteomes" id="UP000004959"/>
    </source>
</evidence>
<feature type="transmembrane region" description="Helical" evidence="2">
    <location>
        <begin position="151"/>
        <end position="176"/>
    </location>
</feature>
<evidence type="ECO:0000256" key="1">
    <source>
        <dbReference type="ARBA" id="ARBA00023002"/>
    </source>
</evidence>
<dbReference type="PROSITE" id="PS51384">
    <property type="entry name" value="FAD_FR"/>
    <property type="match status" value="1"/>
</dbReference>
<keyword evidence="2" id="KW-0472">Membrane</keyword>
<sequence length="435" mass="50038">MLKSHRYLLGLFWSAAIFLLPLPLLQALALGLPSSASAILGIQLGTIAYVWMLFVIFVSTKPKWLDRLIGLPSMYFVHAFLGLSLIVLAYLHTEMSPSDGLIKLTGDLGLWIMIAVAAYSLLFLSDWLTARVQFLRTIVRFFEKNLFHHEVTIWLHRLNIVATFFVFIHVLLIGYIMQIQSFAWLFILYSLFVFSAYTIFFIRKFRGYSRANVSQVKHLASRVTQITLKFNSGNQRILNNYHPGDYLFIAFPEIADMKELHPFSFVNFDAAAREVTLAIRADGDFSSRIAQLRVGETARIDGPYGTLDDRMRELTADGQSVVMLAGGTGAFPLINLAMQYAAGKEIYFIWTVSDEKELVYRQLMQKIAENNPRFHYFESIHRLNLQKLSQIVPNRVHDQATFLMSGSNRMMIGYRGLLRQYGIRARRIYYEKFNF</sequence>
<dbReference type="InterPro" id="IPR001433">
    <property type="entry name" value="OxRdtase_FAD/NAD-bd"/>
</dbReference>
<dbReference type="InterPro" id="IPR017927">
    <property type="entry name" value="FAD-bd_FR_type"/>
</dbReference>
<reference evidence="4 5" key="1">
    <citation type="journal article" date="2012" name="PLoS ONE">
        <title>Functional divergence in the genus oenococcus as predicted by genome sequencing of the newly-described species, Oenococcus kitaharae.</title>
        <authorList>
            <person name="Borneman A.R."/>
            <person name="McCarthy J.M."/>
            <person name="Chambers P.J."/>
            <person name="Bartowsky E.J."/>
        </authorList>
    </citation>
    <scope>NUCLEOTIDE SEQUENCE [LARGE SCALE GENOMIC DNA]</scope>
    <source>
        <strain evidence="5">DSM17330</strain>
    </source>
</reference>
<dbReference type="SUPFAM" id="SSF63380">
    <property type="entry name" value="Riboflavin synthase domain-like"/>
    <property type="match status" value="1"/>
</dbReference>
<dbReference type="Pfam" id="PF08022">
    <property type="entry name" value="FAD_binding_8"/>
    <property type="match status" value="1"/>
</dbReference>
<dbReference type="GO" id="GO:0016491">
    <property type="term" value="F:oxidoreductase activity"/>
    <property type="evidence" value="ECO:0007669"/>
    <property type="project" value="UniProtKB-KW"/>
</dbReference>
<keyword evidence="2" id="KW-1133">Transmembrane helix</keyword>
<dbReference type="InterPro" id="IPR050369">
    <property type="entry name" value="RBOH/FRE"/>
</dbReference>
<evidence type="ECO:0000259" key="3">
    <source>
        <dbReference type="PROSITE" id="PS51384"/>
    </source>
</evidence>
<dbReference type="InterPro" id="IPR017938">
    <property type="entry name" value="Riboflavin_synthase-like_b-brl"/>
</dbReference>
<dbReference type="Gene3D" id="2.40.30.10">
    <property type="entry name" value="Translation factors"/>
    <property type="match status" value="1"/>
</dbReference>
<feature type="transmembrane region" description="Helical" evidence="2">
    <location>
        <begin position="182"/>
        <end position="202"/>
    </location>
</feature>
<proteinExistence type="predicted"/>
<feature type="transmembrane region" description="Helical" evidence="2">
    <location>
        <begin position="69"/>
        <end position="90"/>
    </location>
</feature>
<dbReference type="PANTHER" id="PTHR11972">
    <property type="entry name" value="NADPH OXIDASE"/>
    <property type="match status" value="1"/>
</dbReference>
<feature type="transmembrane region" description="Helical" evidence="2">
    <location>
        <begin position="37"/>
        <end position="57"/>
    </location>
</feature>
<dbReference type="Proteomes" id="UP000004959">
    <property type="component" value="Chromosome"/>
</dbReference>
<dbReference type="Pfam" id="PF00175">
    <property type="entry name" value="NAD_binding_1"/>
    <property type="match status" value="1"/>
</dbReference>
<dbReference type="STRING" id="336988.NT96_01185"/>
<dbReference type="AlphaFoldDB" id="G9WG10"/>
<dbReference type="PANTHER" id="PTHR11972:SF69">
    <property type="entry name" value="FERRIC REDUCTION OXIDASE 6-RELATED"/>
    <property type="match status" value="1"/>
</dbReference>
<keyword evidence="2" id="KW-0812">Transmembrane</keyword>
<name>G9WG10_9LACO</name>
<dbReference type="RefSeq" id="WP_007746585.1">
    <property type="nucleotide sequence ID" value="NZ_CM001398.1"/>
</dbReference>
<dbReference type="EMBL" id="AFVZ01000001">
    <property type="protein sequence ID" value="EHN59588.1"/>
    <property type="molecule type" value="Genomic_DNA"/>
</dbReference>
<evidence type="ECO:0000313" key="4">
    <source>
        <dbReference type="EMBL" id="EHN59588.1"/>
    </source>
</evidence>
<evidence type="ECO:0000256" key="2">
    <source>
        <dbReference type="SAM" id="Phobius"/>
    </source>
</evidence>
<comment type="caution">
    <text evidence="4">The sequence shown here is derived from an EMBL/GenBank/DDBJ whole genome shotgun (WGS) entry which is preliminary data.</text>
</comment>
<dbReference type="PATRIC" id="fig|1045004.4.peg.1481"/>
<dbReference type="OrthoDB" id="573132at2"/>
<dbReference type="SUPFAM" id="SSF52343">
    <property type="entry name" value="Ferredoxin reductase-like, C-terminal NADP-linked domain"/>
    <property type="match status" value="1"/>
</dbReference>
<keyword evidence="5" id="KW-1185">Reference proteome</keyword>
<protein>
    <submittedName>
        <fullName evidence="4">Oxidoreductase</fullName>
    </submittedName>
</protein>
<keyword evidence="1" id="KW-0560">Oxidoreductase</keyword>
<feature type="transmembrane region" description="Helical" evidence="2">
    <location>
        <begin position="110"/>
        <end position="130"/>
    </location>
</feature>
<dbReference type="Gene3D" id="3.40.50.80">
    <property type="entry name" value="Nucleotide-binding domain of ferredoxin-NADP reductase (FNR) module"/>
    <property type="match status" value="1"/>
</dbReference>
<dbReference type="InterPro" id="IPR013112">
    <property type="entry name" value="FAD-bd_8"/>
</dbReference>
<feature type="domain" description="FAD-binding FR-type" evidence="3">
    <location>
        <begin position="206"/>
        <end position="310"/>
    </location>
</feature>
<dbReference type="InterPro" id="IPR039261">
    <property type="entry name" value="FNR_nucleotide-bd"/>
</dbReference>
<accession>G9WG10</accession>
<gene>
    <name evidence="4" type="ORF">OKIT_1507</name>
</gene>
<organism evidence="4 5">
    <name type="scientific">Oenococcus kitaharae DSM 17330</name>
    <dbReference type="NCBI Taxonomy" id="1045004"/>
    <lineage>
        <taxon>Bacteria</taxon>
        <taxon>Bacillati</taxon>
        <taxon>Bacillota</taxon>
        <taxon>Bacilli</taxon>
        <taxon>Lactobacillales</taxon>
        <taxon>Lactobacillaceae</taxon>
        <taxon>Oenococcus</taxon>
    </lineage>
</organism>